<gene>
    <name evidence="1" type="ORF">IAB98_00605</name>
</gene>
<proteinExistence type="predicted"/>
<dbReference type="EMBL" id="DVHU01000007">
    <property type="protein sequence ID" value="HIR91905.1"/>
    <property type="molecule type" value="Genomic_DNA"/>
</dbReference>
<dbReference type="Proteomes" id="UP000886841">
    <property type="component" value="Unassembled WGS sequence"/>
</dbReference>
<comment type="caution">
    <text evidence="1">The sequence shown here is derived from an EMBL/GenBank/DDBJ whole genome shotgun (WGS) entry which is preliminary data.</text>
</comment>
<sequence length="99" mass="11932">MAKKRLMKKMEKHLEEQKLLAEGAGASDIVAEPKLEVALYLQYQDRETRLEELQDRILHWWEEKSSEFDQLEKIRIYMKPEDNRAYFVINDKYQGDVEL</sequence>
<dbReference type="Pfam" id="PF20069">
    <property type="entry name" value="DUF6465"/>
    <property type="match status" value="1"/>
</dbReference>
<organism evidence="1 2">
    <name type="scientific">Candidatus Egerieimonas intestinavium</name>
    <dbReference type="NCBI Taxonomy" id="2840777"/>
    <lineage>
        <taxon>Bacteria</taxon>
        <taxon>Bacillati</taxon>
        <taxon>Bacillota</taxon>
        <taxon>Clostridia</taxon>
        <taxon>Lachnospirales</taxon>
        <taxon>Lachnospiraceae</taxon>
        <taxon>Lachnospiraceae incertae sedis</taxon>
        <taxon>Candidatus Egerieimonas</taxon>
    </lineage>
</organism>
<reference evidence="1" key="1">
    <citation type="submission" date="2020-10" db="EMBL/GenBank/DDBJ databases">
        <authorList>
            <person name="Gilroy R."/>
        </authorList>
    </citation>
    <scope>NUCLEOTIDE SEQUENCE</scope>
    <source>
        <strain evidence="1">ChiSxjej1B13-7041</strain>
    </source>
</reference>
<evidence type="ECO:0000313" key="2">
    <source>
        <dbReference type="Proteomes" id="UP000886841"/>
    </source>
</evidence>
<dbReference type="InterPro" id="IPR046313">
    <property type="entry name" value="DUF6465"/>
</dbReference>
<name>A0A9D1EHA4_9FIRM</name>
<reference evidence="1" key="2">
    <citation type="journal article" date="2021" name="PeerJ">
        <title>Extensive microbial diversity within the chicken gut microbiome revealed by metagenomics and culture.</title>
        <authorList>
            <person name="Gilroy R."/>
            <person name="Ravi A."/>
            <person name="Getino M."/>
            <person name="Pursley I."/>
            <person name="Horton D.L."/>
            <person name="Alikhan N.F."/>
            <person name="Baker D."/>
            <person name="Gharbi K."/>
            <person name="Hall N."/>
            <person name="Watson M."/>
            <person name="Adriaenssens E.M."/>
            <person name="Foster-Nyarko E."/>
            <person name="Jarju S."/>
            <person name="Secka A."/>
            <person name="Antonio M."/>
            <person name="Oren A."/>
            <person name="Chaudhuri R.R."/>
            <person name="La Ragione R."/>
            <person name="Hildebrand F."/>
            <person name="Pallen M.J."/>
        </authorList>
    </citation>
    <scope>NUCLEOTIDE SEQUENCE</scope>
    <source>
        <strain evidence="1">ChiSxjej1B13-7041</strain>
    </source>
</reference>
<dbReference type="AlphaFoldDB" id="A0A9D1EHA4"/>
<evidence type="ECO:0000313" key="1">
    <source>
        <dbReference type="EMBL" id="HIR91905.1"/>
    </source>
</evidence>
<accession>A0A9D1EHA4</accession>
<protein>
    <submittedName>
        <fullName evidence="1">Uncharacterized protein</fullName>
    </submittedName>
</protein>